<reference evidence="9" key="1">
    <citation type="submission" date="2016-11" db="EMBL/GenBank/DDBJ databases">
        <authorList>
            <person name="Varghese N."/>
            <person name="Submissions S."/>
        </authorList>
    </citation>
    <scope>NUCLEOTIDE SEQUENCE [LARGE SCALE GENOMIC DNA]</scope>
    <source>
        <strain evidence="9">DSM 18802</strain>
    </source>
</reference>
<dbReference type="Proteomes" id="UP000184375">
    <property type="component" value="Unassembled WGS sequence"/>
</dbReference>
<name>A0A1M7M732_9FIRM</name>
<comment type="function">
    <text evidence="4">CRISPR (clustered regularly interspaced short palindromic repeat), is an adaptive immune system that provides protection against mobile genetic elements (viruses, transposable elements and conjugative plasmids). CRISPR clusters contain sequences complementary to antecedent mobile elements and target invading nucleic acids. CRISPR clusters are transcribed and processed into CRISPR RNA (crRNA).</text>
</comment>
<evidence type="ECO:0000313" key="8">
    <source>
        <dbReference type="EMBL" id="SHM86464.1"/>
    </source>
</evidence>
<feature type="site" description="Transition state stabilizer" evidence="5">
    <location>
        <position position="52"/>
    </location>
</feature>
<evidence type="ECO:0000313" key="9">
    <source>
        <dbReference type="Proteomes" id="UP000184375"/>
    </source>
</evidence>
<evidence type="ECO:0000259" key="7">
    <source>
        <dbReference type="Pfam" id="PF01881"/>
    </source>
</evidence>
<evidence type="ECO:0000256" key="3">
    <source>
        <dbReference type="ARBA" id="ARBA00023118"/>
    </source>
</evidence>
<evidence type="ECO:0000256" key="6">
    <source>
        <dbReference type="PIRSR" id="PIRSR005054-50"/>
    </source>
</evidence>
<dbReference type="InterPro" id="IPR010156">
    <property type="entry name" value="CRISPR-assoc_prot_Cas6"/>
</dbReference>
<proteinExistence type="inferred from homology"/>
<dbReference type="InterPro" id="IPR045747">
    <property type="entry name" value="CRISPR-assoc_prot_Cas6_N_sf"/>
</dbReference>
<dbReference type="InterPro" id="IPR049435">
    <property type="entry name" value="Cas_Cas6_C"/>
</dbReference>
<dbReference type="Gene3D" id="3.30.70.1890">
    <property type="match status" value="1"/>
</dbReference>
<sequence length="250" mass="28837">MRIKVAFSAKEPLILPIHYNYIVQSFIYKNLSEEFSEFLHNQGFKLGSRSFKLFTFSRLLGRFEILQDNKIKIYSPFELIVSSPIERFIKDFASSLLKNNSLDLMGQGIEINGVSVLSELDKEKCKDGLFIKMLSPVVVYKTYLDDRGGKKTYYFNPREDEFAVLLRENLLKKAKLLNMVNEESLNFKIEPAFELDQKYCKIIKYKGTVIKGWMGVYKLFADFPLLRVAYDTGLGSKNSQGFGCFEVIGN</sequence>
<evidence type="ECO:0000256" key="2">
    <source>
        <dbReference type="ARBA" id="ARBA00022884"/>
    </source>
</evidence>
<keyword evidence="9" id="KW-1185">Reference proteome</keyword>
<dbReference type="GO" id="GO:0051607">
    <property type="term" value="P:defense response to virus"/>
    <property type="evidence" value="ECO:0007669"/>
    <property type="project" value="UniProtKB-KW"/>
</dbReference>
<feature type="domain" description="CRISPR associated protein Cas6 C-terminal" evidence="7">
    <location>
        <begin position="127"/>
        <end position="247"/>
    </location>
</feature>
<dbReference type="CDD" id="cd21140">
    <property type="entry name" value="Cas6_I-like"/>
    <property type="match status" value="1"/>
</dbReference>
<dbReference type="GO" id="GO:0016788">
    <property type="term" value="F:hydrolase activity, acting on ester bonds"/>
    <property type="evidence" value="ECO:0007669"/>
    <property type="project" value="InterPro"/>
</dbReference>
<dbReference type="Pfam" id="PF21350">
    <property type="entry name" value="Cas6_I-A"/>
    <property type="match status" value="1"/>
</dbReference>
<accession>A0A1M7M732</accession>
<dbReference type="EMBL" id="FRCR01000018">
    <property type="protein sequence ID" value="SHM86464.1"/>
    <property type="molecule type" value="Genomic_DNA"/>
</dbReference>
<keyword evidence="2" id="KW-0694">RNA-binding</keyword>
<dbReference type="AlphaFoldDB" id="A0A1M7M732"/>
<dbReference type="NCBIfam" id="TIGR01877">
    <property type="entry name" value="cas_cas6"/>
    <property type="match status" value="1"/>
</dbReference>
<dbReference type="Pfam" id="PF01881">
    <property type="entry name" value="Cas_Cas6_C"/>
    <property type="match status" value="1"/>
</dbReference>
<evidence type="ECO:0000256" key="4">
    <source>
        <dbReference type="PIRNR" id="PIRNR005054"/>
    </source>
</evidence>
<dbReference type="PANTHER" id="PTHR36984:SF1">
    <property type="entry name" value="CRISPR-ASSOCIATED ENDORIBONUCLEASE CAS6 1"/>
    <property type="match status" value="1"/>
</dbReference>
<dbReference type="Gene3D" id="3.30.70.1900">
    <property type="match status" value="1"/>
</dbReference>
<dbReference type="OrthoDB" id="9797488at2"/>
<feature type="active site" description="Proton donor" evidence="6">
    <location>
        <position position="40"/>
    </location>
</feature>
<dbReference type="PANTHER" id="PTHR36984">
    <property type="entry name" value="CRISPR-ASSOCIATED ENDORIBONUCLEASE CAS6 1"/>
    <property type="match status" value="1"/>
</dbReference>
<dbReference type="GO" id="GO:0003723">
    <property type="term" value="F:RNA binding"/>
    <property type="evidence" value="ECO:0007669"/>
    <property type="project" value="UniProtKB-KW"/>
</dbReference>
<comment type="similarity">
    <text evidence="1 4">Belongs to the CRISPR-associated protein Cas6/Cse3/CasE family.</text>
</comment>
<evidence type="ECO:0000256" key="5">
    <source>
        <dbReference type="PIRSR" id="PIRSR005054-1"/>
    </source>
</evidence>
<protein>
    <recommendedName>
        <fullName evidence="4">CRISPR-associated endoribonuclease</fullName>
    </recommendedName>
</protein>
<evidence type="ECO:0000256" key="1">
    <source>
        <dbReference type="ARBA" id="ARBA00005937"/>
    </source>
</evidence>
<gene>
    <name evidence="8" type="ORF">SAMN05660826_02190</name>
</gene>
<dbReference type="PIRSF" id="PIRSF005054">
    <property type="entry name" value="PF1131"/>
    <property type="match status" value="1"/>
</dbReference>
<dbReference type="STRING" id="447595.SAMN05660826_02190"/>
<keyword evidence="3" id="KW-0051">Antiviral defense</keyword>
<organism evidence="8 9">
    <name type="scientific">Caldanaerovirga acetigignens</name>
    <dbReference type="NCBI Taxonomy" id="447595"/>
    <lineage>
        <taxon>Bacteria</taxon>
        <taxon>Bacillati</taxon>
        <taxon>Bacillota</taxon>
        <taxon>Clostridia</taxon>
        <taxon>Thermosediminibacterales</taxon>
        <taxon>Thermosediminibacteraceae</taxon>
        <taxon>Caldanaerovirga</taxon>
    </lineage>
</organism>
<feature type="active site" description="Proton acceptor" evidence="6">
    <location>
        <position position="28"/>
    </location>
</feature>